<gene>
    <name evidence="2" type="ORF">BN4615_P6885</name>
</gene>
<protein>
    <recommendedName>
        <fullName evidence="3">CBM-cenC domain-containing protein</fullName>
    </recommendedName>
</protein>
<name>A0A1M4EEQ2_9ACTN</name>
<sequence length="847" mass="87560">MRRAPLRGTTATAPLSALLTTLLTVLLTALLTTLLTALLTVLPGAPASAADLRILNDGFDDGLVGWSGSHTPGGVDPATWDGRTTARVTDPDPAAAYGRESMPGLPATAGTRYTLNAQVWAESGTAHLYLRFRDASGRLLTGGAYASATGRRWNRVTTSGVAPAGTATVSALVYSGVADVGTAYWDEVLITKDLTDLGVQIESSAPNATTFAGGSAYALYTGTADVNPQLAVIDLATAKTTRKIAIPDSAATPTVGGWAAATATDGSVYLGTYPNAKLYRYVPGQSAVTDLGRAEGGYSFIWDLEPGAGGKVYGGTYNDGRYFKYDGGAFTTIGAVPVVAGAQYVRSLAHDPDAGATYLGTGTDAGLIRFDNVTGQVDDLLPAAYAHNSMVGGLTWTGGKLFAWIDRTLLVLRVVREAGGSYTAVTDAAVTDVDLHHSPARDGKVWFVKEGLLHSYDVGTGSVQATSVRPGLDVTGYTWSGGTLVGLGAAEDGTRIFTYDPASGVSSSRLVSGAPVLPAAINALGAGPDGRVYTGGYLTGGTGVHEPLRSDGDDSRPDTPTLTGLSQTDSVLSHDGRLYLGVYPSAKLYGYDPAGSWPPALLYTGGAAGDKADDCEPGNGPPPQDRPYALAGGPDGTVYMGTVPKYGKRSGALTIWKQGTAGRTLCVVPDQSVVSLAYAGGKLFGGTSTRGALGVDPVYASGASATLFSFDPATGAVRLHPLPLTTPKAVTALAEVDGELWGLAGGSLFTLDPAQPGTIGVKRLFADPDYAAKPSLAWRDGVLLTVAQDPDHVYGTLGDQIFRLDRSTKTVTVLLTVAGMEGLTADSFGNLYYKVNERLYRLAVPRP</sequence>
<accession>A0A1M4EEQ2</accession>
<reference evidence="2" key="1">
    <citation type="submission" date="2016-04" db="EMBL/GenBank/DDBJ databases">
        <authorList>
            <person name="Evans L.H."/>
            <person name="Alamgir A."/>
            <person name="Owens N."/>
            <person name="Weber N.D."/>
            <person name="Virtaneva K."/>
            <person name="Barbian K."/>
            <person name="Babar A."/>
            <person name="Rosenke K."/>
        </authorList>
    </citation>
    <scope>NUCLEOTIDE SEQUENCE</scope>
    <source>
        <strain evidence="2">Nono1</strain>
    </source>
</reference>
<evidence type="ECO:0008006" key="3">
    <source>
        <dbReference type="Google" id="ProtNLM"/>
    </source>
</evidence>
<feature type="region of interest" description="Disordered" evidence="1">
    <location>
        <begin position="74"/>
        <end position="101"/>
    </location>
</feature>
<evidence type="ECO:0000313" key="2">
    <source>
        <dbReference type="EMBL" id="SBO97369.1"/>
    </source>
</evidence>
<dbReference type="InterPro" id="IPR008979">
    <property type="entry name" value="Galactose-bd-like_sf"/>
</dbReference>
<dbReference type="SUPFAM" id="SSF101898">
    <property type="entry name" value="NHL repeat"/>
    <property type="match status" value="1"/>
</dbReference>
<dbReference type="AlphaFoldDB" id="A0A1M4EEQ2"/>
<dbReference type="EMBL" id="LT559118">
    <property type="protein sequence ID" value="SBO97369.1"/>
    <property type="molecule type" value="Genomic_DNA"/>
</dbReference>
<feature type="compositionally biased region" description="Basic and acidic residues" evidence="1">
    <location>
        <begin position="546"/>
        <end position="557"/>
    </location>
</feature>
<proteinExistence type="predicted"/>
<organism evidence="2">
    <name type="scientific">Nonomuraea gerenzanensis</name>
    <dbReference type="NCBI Taxonomy" id="93944"/>
    <lineage>
        <taxon>Bacteria</taxon>
        <taxon>Bacillati</taxon>
        <taxon>Actinomycetota</taxon>
        <taxon>Actinomycetes</taxon>
        <taxon>Streptosporangiales</taxon>
        <taxon>Streptosporangiaceae</taxon>
        <taxon>Nonomuraea</taxon>
    </lineage>
</organism>
<evidence type="ECO:0000256" key="1">
    <source>
        <dbReference type="SAM" id="MobiDB-lite"/>
    </source>
</evidence>
<dbReference type="InterPro" id="IPR015943">
    <property type="entry name" value="WD40/YVTN_repeat-like_dom_sf"/>
</dbReference>
<dbReference type="Gene3D" id="2.60.120.260">
    <property type="entry name" value="Galactose-binding domain-like"/>
    <property type="match status" value="1"/>
</dbReference>
<dbReference type="SUPFAM" id="SSF63829">
    <property type="entry name" value="Calcium-dependent phosphotriesterase"/>
    <property type="match status" value="1"/>
</dbReference>
<dbReference type="SUPFAM" id="SSF49785">
    <property type="entry name" value="Galactose-binding domain-like"/>
    <property type="match status" value="1"/>
</dbReference>
<feature type="region of interest" description="Disordered" evidence="1">
    <location>
        <begin position="543"/>
        <end position="568"/>
    </location>
</feature>
<dbReference type="RefSeq" id="WP_225266136.1">
    <property type="nucleotide sequence ID" value="NZ_CP084058.1"/>
</dbReference>
<feature type="compositionally biased region" description="Polar residues" evidence="1">
    <location>
        <begin position="558"/>
        <end position="568"/>
    </location>
</feature>
<dbReference type="Gene3D" id="2.130.10.10">
    <property type="entry name" value="YVTN repeat-like/Quinoprotein amine dehydrogenase"/>
    <property type="match status" value="1"/>
</dbReference>